<dbReference type="PANTHER" id="PTHR13140:SF289">
    <property type="entry name" value="UNCONVENTIONAL MYOSIN-XIX"/>
    <property type="match status" value="1"/>
</dbReference>
<evidence type="ECO:0000256" key="6">
    <source>
        <dbReference type="PROSITE-ProRule" id="PRU00782"/>
    </source>
</evidence>
<dbReference type="PRINTS" id="PR00193">
    <property type="entry name" value="MYOSINHEAVY"/>
</dbReference>
<evidence type="ECO:0000256" key="4">
    <source>
        <dbReference type="ARBA" id="ARBA00023175"/>
    </source>
</evidence>
<comment type="caution">
    <text evidence="6">Lacks conserved residue(s) required for the propagation of feature annotation.</text>
</comment>
<evidence type="ECO:0000256" key="5">
    <source>
        <dbReference type="ARBA" id="ARBA00023203"/>
    </source>
</evidence>
<comment type="similarity">
    <text evidence="6">Belongs to the TRAFAC class myosin-kinesin ATPase superfamily. Myosin family.</text>
</comment>
<dbReference type="GO" id="GO:0007015">
    <property type="term" value="P:actin filament organization"/>
    <property type="evidence" value="ECO:0007669"/>
    <property type="project" value="TreeGrafter"/>
</dbReference>
<dbReference type="GO" id="GO:0000146">
    <property type="term" value="F:microfilament motor activity"/>
    <property type="evidence" value="ECO:0007669"/>
    <property type="project" value="TreeGrafter"/>
</dbReference>
<dbReference type="Gene3D" id="1.20.58.530">
    <property type="match status" value="1"/>
</dbReference>
<keyword evidence="9" id="KW-1185">Reference proteome</keyword>
<dbReference type="OrthoDB" id="6108017at2759"/>
<dbReference type="Gene3D" id="1.20.120.720">
    <property type="entry name" value="Myosin VI head, motor domain, U50 subdomain"/>
    <property type="match status" value="2"/>
</dbReference>
<gene>
    <name evidence="8" type="ORF">WN48_08069</name>
</gene>
<dbReference type="GO" id="GO:0016020">
    <property type="term" value="C:membrane"/>
    <property type="evidence" value="ECO:0007669"/>
    <property type="project" value="TreeGrafter"/>
</dbReference>
<name>A0A310SBA5_9HYME</name>
<proteinExistence type="inferred from homology"/>
<keyword evidence="1 6" id="KW-0547">Nucleotide-binding</keyword>
<feature type="domain" description="Myosin motor" evidence="7">
    <location>
        <begin position="1"/>
        <end position="390"/>
    </location>
</feature>
<dbReference type="PROSITE" id="PS51456">
    <property type="entry name" value="MYOSIN_MOTOR"/>
    <property type="match status" value="1"/>
</dbReference>
<dbReference type="Proteomes" id="UP000250275">
    <property type="component" value="Unassembled WGS sequence"/>
</dbReference>
<dbReference type="InterPro" id="IPR027417">
    <property type="entry name" value="P-loop_NTPase"/>
</dbReference>
<dbReference type="GO" id="GO:0005737">
    <property type="term" value="C:cytoplasm"/>
    <property type="evidence" value="ECO:0007669"/>
    <property type="project" value="TreeGrafter"/>
</dbReference>
<sequence length="390" mass="45245">LVIDFLLERLQHGQIYTWVGSLLLTLNPNNEVSTSHLYNSSEVDKYVNVSDTIYEASPHIFTIAAKAHYNLIKELGQNSQVIVISGETGTGKTFNACKCLEFFSNINKKSVQLCQRDCTYNIMLRITDACRLISAFTTACTEKNEVSSRHGQLVKLHYKSGIISGATINSFLLERSRMIFGMSDIELETLNLSKDKHYDILKSKEALNSTCTLSSLTEDTIMELLTTILINPQSTWRKHTSYHRHLITVDACRNRLYSIIRHMYELLFHWILNHANSTLSLKQQYSQWLEQYLHIVKTSTKKKTMLAKLKYNMDTLIKELSKCDLHYVRCVKPRRFNQLINDEWDRKDFQKQLACIGIFDALPLAKCKYPIRLCYRDFYYRYANKPTGKS</sequence>
<feature type="binding site" evidence="6">
    <location>
        <begin position="86"/>
        <end position="93"/>
    </location>
    <ligand>
        <name>ATP</name>
        <dbReference type="ChEBI" id="CHEBI:30616"/>
    </ligand>
</feature>
<keyword evidence="5 6" id="KW-0009">Actin-binding</keyword>
<evidence type="ECO:0000259" key="7">
    <source>
        <dbReference type="PROSITE" id="PS51456"/>
    </source>
</evidence>
<keyword evidence="4 6" id="KW-0505">Motor protein</keyword>
<organism evidence="8 9">
    <name type="scientific">Eufriesea mexicana</name>
    <dbReference type="NCBI Taxonomy" id="516756"/>
    <lineage>
        <taxon>Eukaryota</taxon>
        <taxon>Metazoa</taxon>
        <taxon>Ecdysozoa</taxon>
        <taxon>Arthropoda</taxon>
        <taxon>Hexapoda</taxon>
        <taxon>Insecta</taxon>
        <taxon>Pterygota</taxon>
        <taxon>Neoptera</taxon>
        <taxon>Endopterygota</taxon>
        <taxon>Hymenoptera</taxon>
        <taxon>Apocrita</taxon>
        <taxon>Aculeata</taxon>
        <taxon>Apoidea</taxon>
        <taxon>Anthophila</taxon>
        <taxon>Apidae</taxon>
        <taxon>Eufriesea</taxon>
    </lineage>
</organism>
<reference evidence="8 9" key="1">
    <citation type="submission" date="2015-07" db="EMBL/GenBank/DDBJ databases">
        <title>The genome of Eufriesea mexicana.</title>
        <authorList>
            <person name="Pan H."/>
            <person name="Kapheim K."/>
        </authorList>
    </citation>
    <scope>NUCLEOTIDE SEQUENCE [LARGE SCALE GENOMIC DNA]</scope>
    <source>
        <strain evidence="8">0111107269</strain>
        <tissue evidence="8">Whole body</tissue>
    </source>
</reference>
<accession>A0A310SBA5</accession>
<keyword evidence="3 6" id="KW-0518">Myosin</keyword>
<dbReference type="GO" id="GO:0051015">
    <property type="term" value="F:actin filament binding"/>
    <property type="evidence" value="ECO:0007669"/>
    <property type="project" value="TreeGrafter"/>
</dbReference>
<evidence type="ECO:0000256" key="1">
    <source>
        <dbReference type="ARBA" id="ARBA00022741"/>
    </source>
</evidence>
<keyword evidence="2 6" id="KW-0067">ATP-binding</keyword>
<dbReference type="Gene3D" id="3.40.850.10">
    <property type="entry name" value="Kinesin motor domain"/>
    <property type="match status" value="2"/>
</dbReference>
<dbReference type="SMART" id="SM00242">
    <property type="entry name" value="MYSc"/>
    <property type="match status" value="1"/>
</dbReference>
<dbReference type="GO" id="GO:0016459">
    <property type="term" value="C:myosin complex"/>
    <property type="evidence" value="ECO:0007669"/>
    <property type="project" value="UniProtKB-KW"/>
</dbReference>
<dbReference type="GO" id="GO:0005524">
    <property type="term" value="F:ATP binding"/>
    <property type="evidence" value="ECO:0007669"/>
    <property type="project" value="UniProtKB-UniRule"/>
</dbReference>
<protein>
    <submittedName>
        <fullName evidence="8">Unconventional myosin-VIIb</fullName>
    </submittedName>
</protein>
<dbReference type="SUPFAM" id="SSF52540">
    <property type="entry name" value="P-loop containing nucleoside triphosphate hydrolases"/>
    <property type="match status" value="1"/>
</dbReference>
<evidence type="ECO:0000256" key="2">
    <source>
        <dbReference type="ARBA" id="ARBA00022840"/>
    </source>
</evidence>
<evidence type="ECO:0000256" key="3">
    <source>
        <dbReference type="ARBA" id="ARBA00023123"/>
    </source>
</evidence>
<evidence type="ECO:0000313" key="8">
    <source>
        <dbReference type="EMBL" id="OAD54355.1"/>
    </source>
</evidence>
<dbReference type="AlphaFoldDB" id="A0A310SBA5"/>
<feature type="non-terminal residue" evidence="8">
    <location>
        <position position="1"/>
    </location>
</feature>
<dbReference type="InterPro" id="IPR001609">
    <property type="entry name" value="Myosin_head_motor_dom-like"/>
</dbReference>
<dbReference type="EMBL" id="KQ764881">
    <property type="protein sequence ID" value="OAD54355.1"/>
    <property type="molecule type" value="Genomic_DNA"/>
</dbReference>
<dbReference type="PANTHER" id="PTHR13140">
    <property type="entry name" value="MYOSIN"/>
    <property type="match status" value="1"/>
</dbReference>
<evidence type="ECO:0000313" key="9">
    <source>
        <dbReference type="Proteomes" id="UP000250275"/>
    </source>
</evidence>
<dbReference type="Pfam" id="PF00063">
    <property type="entry name" value="Myosin_head"/>
    <property type="match status" value="2"/>
</dbReference>
<dbReference type="InterPro" id="IPR036961">
    <property type="entry name" value="Kinesin_motor_dom_sf"/>
</dbReference>
<feature type="non-terminal residue" evidence="8">
    <location>
        <position position="390"/>
    </location>
</feature>